<dbReference type="Proteomes" id="UP000554482">
    <property type="component" value="Unassembled WGS sequence"/>
</dbReference>
<evidence type="ECO:0000313" key="3">
    <source>
        <dbReference type="EMBL" id="KAF5193603.1"/>
    </source>
</evidence>
<keyword evidence="2" id="KW-0812">Transmembrane</keyword>
<name>A0A7J6W9K1_THATH</name>
<evidence type="ECO:0000256" key="1">
    <source>
        <dbReference type="ARBA" id="ARBA00010199"/>
    </source>
</evidence>
<feature type="transmembrane region" description="Helical" evidence="2">
    <location>
        <begin position="108"/>
        <end position="129"/>
    </location>
</feature>
<feature type="transmembrane region" description="Helical" evidence="2">
    <location>
        <begin position="28"/>
        <end position="50"/>
    </location>
</feature>
<sequence length="302" mass="32686">MAWISLGVLVLHVGLSWLSIVKLEMGLVGAAISLDFSWWLMVICQLIYVFTCCKDSWTGFSWLAFTDLIGFIGLSLASAVMLCLEYWCYMVLILLAGLLKNPEIQVDAASICMSVEGWLFMIPLGFIAASSVRVSNELGAGRPKAAKFSVAVMVSMSLIIESTFVILILTTRKVFPALFTNNKLVMAEASDLAVLLSLSIILCSVQPVLSGVAIGAGWQSKVAYVNIATYYLVGLPLGVLLGFKLPFGLQGIWSGVILGIALQTIVLVIMTLRTDWEKEAILAKLRVSSWGISTDKLSNGCS</sequence>
<keyword evidence="4" id="KW-1185">Reference proteome</keyword>
<gene>
    <name evidence="3" type="ORF">FRX31_016811</name>
</gene>
<dbReference type="InterPro" id="IPR002528">
    <property type="entry name" value="MATE_fam"/>
</dbReference>
<evidence type="ECO:0000313" key="4">
    <source>
        <dbReference type="Proteomes" id="UP000554482"/>
    </source>
</evidence>
<reference evidence="3 4" key="1">
    <citation type="submission" date="2020-06" db="EMBL/GenBank/DDBJ databases">
        <title>Transcriptomic and genomic resources for Thalictrum thalictroides and T. hernandezii: Facilitating candidate gene discovery in an emerging model plant lineage.</title>
        <authorList>
            <person name="Arias T."/>
            <person name="Riano-Pachon D.M."/>
            <person name="Di Stilio V.S."/>
        </authorList>
    </citation>
    <scope>NUCLEOTIDE SEQUENCE [LARGE SCALE GENOMIC DNA]</scope>
    <source>
        <strain evidence="4">cv. WT478/WT964</strain>
        <tissue evidence="3">Leaves</tissue>
    </source>
</reference>
<feature type="transmembrane region" description="Helical" evidence="2">
    <location>
        <begin position="150"/>
        <end position="172"/>
    </location>
</feature>
<keyword evidence="2" id="KW-0472">Membrane</keyword>
<keyword evidence="2" id="KW-1133">Transmembrane helix</keyword>
<evidence type="ECO:0000256" key="2">
    <source>
        <dbReference type="SAM" id="Phobius"/>
    </source>
</evidence>
<dbReference type="EMBL" id="JABWDY010019831">
    <property type="protein sequence ID" value="KAF5193603.1"/>
    <property type="molecule type" value="Genomic_DNA"/>
</dbReference>
<dbReference type="Pfam" id="PF01554">
    <property type="entry name" value="MatE"/>
    <property type="match status" value="1"/>
</dbReference>
<dbReference type="AlphaFoldDB" id="A0A7J6W9K1"/>
<dbReference type="GO" id="GO:0042910">
    <property type="term" value="F:xenobiotic transmembrane transporter activity"/>
    <property type="evidence" value="ECO:0007669"/>
    <property type="project" value="InterPro"/>
</dbReference>
<protein>
    <submittedName>
        <fullName evidence="3">Detoxification-like protein</fullName>
    </submittedName>
</protein>
<organism evidence="3 4">
    <name type="scientific">Thalictrum thalictroides</name>
    <name type="common">Rue-anemone</name>
    <name type="synonym">Anemone thalictroides</name>
    <dbReference type="NCBI Taxonomy" id="46969"/>
    <lineage>
        <taxon>Eukaryota</taxon>
        <taxon>Viridiplantae</taxon>
        <taxon>Streptophyta</taxon>
        <taxon>Embryophyta</taxon>
        <taxon>Tracheophyta</taxon>
        <taxon>Spermatophyta</taxon>
        <taxon>Magnoliopsida</taxon>
        <taxon>Ranunculales</taxon>
        <taxon>Ranunculaceae</taxon>
        <taxon>Thalictroideae</taxon>
        <taxon>Thalictrum</taxon>
    </lineage>
</organism>
<dbReference type="PANTHER" id="PTHR11206">
    <property type="entry name" value="MULTIDRUG RESISTANCE PROTEIN"/>
    <property type="match status" value="1"/>
</dbReference>
<feature type="transmembrane region" description="Helical" evidence="2">
    <location>
        <begin position="223"/>
        <end position="245"/>
    </location>
</feature>
<dbReference type="NCBIfam" id="TIGR00797">
    <property type="entry name" value="matE"/>
    <property type="match status" value="1"/>
</dbReference>
<dbReference type="OrthoDB" id="2126698at2759"/>
<proteinExistence type="inferred from homology"/>
<accession>A0A7J6W9K1</accession>
<feature type="transmembrane region" description="Helical" evidence="2">
    <location>
        <begin position="71"/>
        <end position="96"/>
    </location>
</feature>
<dbReference type="GO" id="GO:0016020">
    <property type="term" value="C:membrane"/>
    <property type="evidence" value="ECO:0007669"/>
    <property type="project" value="InterPro"/>
</dbReference>
<feature type="transmembrane region" description="Helical" evidence="2">
    <location>
        <begin position="192"/>
        <end position="216"/>
    </location>
</feature>
<dbReference type="GO" id="GO:0015297">
    <property type="term" value="F:antiporter activity"/>
    <property type="evidence" value="ECO:0007669"/>
    <property type="project" value="InterPro"/>
</dbReference>
<comment type="caution">
    <text evidence="3">The sequence shown here is derived from an EMBL/GenBank/DDBJ whole genome shotgun (WGS) entry which is preliminary data.</text>
</comment>
<feature type="transmembrane region" description="Helical" evidence="2">
    <location>
        <begin position="251"/>
        <end position="272"/>
    </location>
</feature>
<comment type="similarity">
    <text evidence="1">Belongs to the multi antimicrobial extrusion (MATE) (TC 2.A.66.1) family.</text>
</comment>